<dbReference type="InterPro" id="IPR002190">
    <property type="entry name" value="MHD_dom"/>
</dbReference>
<dbReference type="Gene3D" id="1.10.10.1200">
    <property type="entry name" value="MAGE homology domain, winged helix WH1 motif"/>
    <property type="match status" value="1"/>
</dbReference>
<name>A0A8S1CYB1_9INSE</name>
<feature type="compositionally biased region" description="Basic residues" evidence="1">
    <location>
        <begin position="1"/>
        <end position="13"/>
    </location>
</feature>
<dbReference type="Gene3D" id="1.10.10.1210">
    <property type="entry name" value="MAGE homology domain, winged helix WH2 motif"/>
    <property type="match status" value="1"/>
</dbReference>
<dbReference type="PROSITE" id="PS50838">
    <property type="entry name" value="MAGE"/>
    <property type="match status" value="1"/>
</dbReference>
<dbReference type="Pfam" id="PF01454">
    <property type="entry name" value="MAGE"/>
    <property type="match status" value="1"/>
</dbReference>
<evidence type="ECO:0000313" key="3">
    <source>
        <dbReference type="EMBL" id="CAB3370350.1"/>
    </source>
</evidence>
<organism evidence="3 4">
    <name type="scientific">Cloeon dipterum</name>
    <dbReference type="NCBI Taxonomy" id="197152"/>
    <lineage>
        <taxon>Eukaryota</taxon>
        <taxon>Metazoa</taxon>
        <taxon>Ecdysozoa</taxon>
        <taxon>Arthropoda</taxon>
        <taxon>Hexapoda</taxon>
        <taxon>Insecta</taxon>
        <taxon>Pterygota</taxon>
        <taxon>Palaeoptera</taxon>
        <taxon>Ephemeroptera</taxon>
        <taxon>Pisciforma</taxon>
        <taxon>Baetidae</taxon>
        <taxon>Cloeon</taxon>
    </lineage>
</organism>
<evidence type="ECO:0000259" key="2">
    <source>
        <dbReference type="PROSITE" id="PS50838"/>
    </source>
</evidence>
<dbReference type="InterPro" id="IPR041898">
    <property type="entry name" value="MAGE_WH1"/>
</dbReference>
<gene>
    <name evidence="3" type="ORF">CLODIP_2_CD10658</name>
</gene>
<dbReference type="GO" id="GO:0005634">
    <property type="term" value="C:nucleus"/>
    <property type="evidence" value="ECO:0007669"/>
    <property type="project" value="TreeGrafter"/>
</dbReference>
<evidence type="ECO:0000256" key="1">
    <source>
        <dbReference type="SAM" id="MobiDB-lite"/>
    </source>
</evidence>
<dbReference type="EMBL" id="CADEPI010000052">
    <property type="protein sequence ID" value="CAB3370350.1"/>
    <property type="molecule type" value="Genomic_DNA"/>
</dbReference>
<accession>A0A8S1CYB1</accession>
<dbReference type="OrthoDB" id="205198at2759"/>
<dbReference type="InterPro" id="IPR041899">
    <property type="entry name" value="MAGE_WH2"/>
</dbReference>
<reference evidence="3 4" key="1">
    <citation type="submission" date="2020-04" db="EMBL/GenBank/DDBJ databases">
        <authorList>
            <person name="Alioto T."/>
            <person name="Alioto T."/>
            <person name="Gomez Garrido J."/>
        </authorList>
    </citation>
    <scope>NUCLEOTIDE SEQUENCE [LARGE SCALE GENOMIC DNA]</scope>
</reference>
<dbReference type="PANTHER" id="PTHR11736">
    <property type="entry name" value="MELANOMA-ASSOCIATED ANTIGEN MAGE ANTIGEN"/>
    <property type="match status" value="1"/>
</dbReference>
<dbReference type="InterPro" id="IPR037445">
    <property type="entry name" value="MAGE"/>
</dbReference>
<dbReference type="SMART" id="SM01373">
    <property type="entry name" value="MAGE"/>
    <property type="match status" value="1"/>
</dbReference>
<dbReference type="PANTHER" id="PTHR11736:SF14">
    <property type="entry name" value="NSE3 HOMOLOG, SMC5-SMC6 COMPLEX COMPONENT"/>
    <property type="match status" value="1"/>
</dbReference>
<feature type="compositionally biased region" description="Polar residues" evidence="1">
    <location>
        <begin position="59"/>
        <end position="77"/>
    </location>
</feature>
<feature type="domain" description="MAGE" evidence="2">
    <location>
        <begin position="88"/>
        <end position="274"/>
    </location>
</feature>
<protein>
    <recommendedName>
        <fullName evidence="2">MAGE domain-containing protein</fullName>
    </recommendedName>
</protein>
<feature type="region of interest" description="Disordered" evidence="1">
    <location>
        <begin position="1"/>
        <end position="83"/>
    </location>
</feature>
<comment type="caution">
    <text evidence="3">The sequence shown here is derived from an EMBL/GenBank/DDBJ whole genome shotgun (WGS) entry which is preliminary data.</text>
</comment>
<dbReference type="AlphaFoldDB" id="A0A8S1CYB1"/>
<proteinExistence type="predicted"/>
<keyword evidence="4" id="KW-1185">Reference proteome</keyword>
<dbReference type="Proteomes" id="UP000494165">
    <property type="component" value="Unassembled WGS sequence"/>
</dbReference>
<sequence length="300" mass="33625">MNRRSQSTKKASRGRSASQPTAESGRRGNRKAATQAEEAPPPSSDEEEEQPQPRRGKRGQTQSKLSDFFEQSSSQKASKIPPISEEEVLDQARNVAFFLLGCVKEGNCVSRSEVQKNVLKNFHSRHYLRIMAATAALLAEVFGLEIVSFDGENTYDKMVLIDKQGVHKQATTKEEDKASQALLLLLVSCIHVAGAPIREEEMIDYLRELRISYSKSDPNFGDVEAKLNSFKSQSYLKFETDRSTTPPSKLIGLGPRADAEINRAELMAFSKRLYPDLAFLADNSPDRRLCDSQDEEEEFE</sequence>
<evidence type="ECO:0000313" key="4">
    <source>
        <dbReference type="Proteomes" id="UP000494165"/>
    </source>
</evidence>